<comment type="caution">
    <text evidence="1">The sequence shown here is derived from an EMBL/GenBank/DDBJ whole genome shotgun (WGS) entry which is preliminary data.</text>
</comment>
<organism evidence="1 2">
    <name type="scientific">Agaricus bisporus var. burnettii</name>
    <dbReference type="NCBI Taxonomy" id="192524"/>
    <lineage>
        <taxon>Eukaryota</taxon>
        <taxon>Fungi</taxon>
        <taxon>Dikarya</taxon>
        <taxon>Basidiomycota</taxon>
        <taxon>Agaricomycotina</taxon>
        <taxon>Agaricomycetes</taxon>
        <taxon>Agaricomycetidae</taxon>
        <taxon>Agaricales</taxon>
        <taxon>Agaricineae</taxon>
        <taxon>Agaricaceae</taxon>
        <taxon>Agaricus</taxon>
    </lineage>
</organism>
<gene>
    <name evidence="1" type="ORF">Agabi119p4_9235</name>
</gene>
<reference evidence="1 2" key="1">
    <citation type="journal article" name="Sci. Rep.">
        <title>Telomere-to-telomere assembled and centromere annotated genomes of the two main subspecies of the button mushroom Agaricus bisporus reveal especially polymorphic chromosome ends.</title>
        <authorList>
            <person name="Sonnenberg A.S.M."/>
            <person name="Sedaghat-Telgerd N."/>
            <person name="Lavrijssen B."/>
            <person name="Ohm R.A."/>
            <person name="Hendrickx P.M."/>
            <person name="Scholtmeijer K."/>
            <person name="Baars J.J.P."/>
            <person name="van Peer A."/>
        </authorList>
    </citation>
    <scope>NUCLEOTIDE SEQUENCE [LARGE SCALE GENOMIC DNA]</scope>
    <source>
        <strain evidence="1 2">H119_p4</strain>
    </source>
</reference>
<proteinExistence type="predicted"/>
<evidence type="ECO:0000313" key="2">
    <source>
        <dbReference type="Proteomes" id="UP000629468"/>
    </source>
</evidence>
<dbReference type="AlphaFoldDB" id="A0A8H7EY68"/>
<protein>
    <submittedName>
        <fullName evidence="1">Uncharacterized protein</fullName>
    </submittedName>
</protein>
<name>A0A8H7EY68_AGABI</name>
<dbReference type="Proteomes" id="UP000629468">
    <property type="component" value="Unassembled WGS sequence"/>
</dbReference>
<dbReference type="EMBL" id="JABXXO010000012">
    <property type="protein sequence ID" value="KAF7762642.1"/>
    <property type="molecule type" value="Genomic_DNA"/>
</dbReference>
<evidence type="ECO:0000313" key="1">
    <source>
        <dbReference type="EMBL" id="KAF7762642.1"/>
    </source>
</evidence>
<sequence>MSPKIKTNLNDSAAARQPAAAPIMMVSAEAQHEQHVQTEEEGSAARLRGGCIPCPGGGCCFIIPIPCCC</sequence>
<accession>A0A8H7EY68</accession>